<feature type="domain" description="O-antigen ligase-related" evidence="6">
    <location>
        <begin position="199"/>
        <end position="348"/>
    </location>
</feature>
<feature type="transmembrane region" description="Helical" evidence="5">
    <location>
        <begin position="237"/>
        <end position="255"/>
    </location>
</feature>
<keyword evidence="7" id="KW-0436">Ligase</keyword>
<feature type="transmembrane region" description="Helical" evidence="5">
    <location>
        <begin position="189"/>
        <end position="207"/>
    </location>
</feature>
<comment type="caution">
    <text evidence="7">The sequence shown here is derived from an EMBL/GenBank/DDBJ whole genome shotgun (WGS) entry which is preliminary data.</text>
</comment>
<evidence type="ECO:0000256" key="1">
    <source>
        <dbReference type="ARBA" id="ARBA00004141"/>
    </source>
</evidence>
<feature type="transmembrane region" description="Helical" evidence="5">
    <location>
        <begin position="127"/>
        <end position="148"/>
    </location>
</feature>
<dbReference type="PANTHER" id="PTHR37422">
    <property type="entry name" value="TEICHURONIC ACID BIOSYNTHESIS PROTEIN TUAE"/>
    <property type="match status" value="1"/>
</dbReference>
<dbReference type="GO" id="GO:0016874">
    <property type="term" value="F:ligase activity"/>
    <property type="evidence" value="ECO:0007669"/>
    <property type="project" value="UniProtKB-KW"/>
</dbReference>
<keyword evidence="3 5" id="KW-1133">Transmembrane helix</keyword>
<reference evidence="7 8" key="1">
    <citation type="submission" date="2022-07" db="EMBL/GenBank/DDBJ databases">
        <title>Methylomonas rivi sp. nov., Methylomonas rosea sp. nov., Methylomonas aureus sp. nov. and Methylomonas subterranea sp. nov., four novel methanotrophs isolated from a freshwater creek and the deep terrestrial subsurface.</title>
        <authorList>
            <person name="Abin C."/>
            <person name="Sankaranarayanan K."/>
            <person name="Garner C."/>
            <person name="Sindelar R."/>
            <person name="Kotary K."/>
            <person name="Garner R."/>
            <person name="Barclay S."/>
            <person name="Lawson P."/>
            <person name="Krumholz L."/>
        </authorList>
    </citation>
    <scope>NUCLEOTIDE SEQUENCE [LARGE SCALE GENOMIC DNA]</scope>
    <source>
        <strain evidence="7 8">WSC-6</strain>
    </source>
</reference>
<dbReference type="InterPro" id="IPR051533">
    <property type="entry name" value="WaaL-like"/>
</dbReference>
<evidence type="ECO:0000259" key="6">
    <source>
        <dbReference type="Pfam" id="PF04932"/>
    </source>
</evidence>
<name>A0ABT1U2Z5_9GAMM</name>
<feature type="transmembrane region" description="Helical" evidence="5">
    <location>
        <begin position="163"/>
        <end position="182"/>
    </location>
</feature>
<dbReference type="PANTHER" id="PTHR37422:SF13">
    <property type="entry name" value="LIPOPOLYSACCHARIDE BIOSYNTHESIS PROTEIN PA4999-RELATED"/>
    <property type="match status" value="1"/>
</dbReference>
<gene>
    <name evidence="7" type="ORF">NP596_07015</name>
</gene>
<keyword evidence="4 5" id="KW-0472">Membrane</keyword>
<keyword evidence="2 5" id="KW-0812">Transmembrane</keyword>
<feature type="transmembrane region" description="Helical" evidence="5">
    <location>
        <begin position="364"/>
        <end position="381"/>
    </location>
</feature>
<evidence type="ECO:0000256" key="5">
    <source>
        <dbReference type="SAM" id="Phobius"/>
    </source>
</evidence>
<evidence type="ECO:0000256" key="2">
    <source>
        <dbReference type="ARBA" id="ARBA00022692"/>
    </source>
</evidence>
<feature type="transmembrane region" description="Helical" evidence="5">
    <location>
        <begin position="99"/>
        <end position="115"/>
    </location>
</feature>
<sequence>MALVIRNAAAFSNFSEKALNLSRDLAILAAIAAPISTAITGIACVALLIFWLLSGQALQTLKLSWRQPFGKMIVLFYAWLLLGTLYAETDWPSKLQTFSSWKKLVYAFILLGIFQHGEWQKRFVNRYVIAMSIAAALGLILWCFGLVIRPSNGGEVGIFMTNHATQSMAFVAATLCCIFLLHDTNNPRMKYLISAAIGLFAFNIFFISTARSGYFALPVAAIFAVGSIYGYRKLPRILALVTIVILAFGLTSNTLQERVKQALDEQANYQSSSSETSVGVRMVFYKNTIELIRERPWFGYGTSSFKPVYSALAASKYQDWRAVSTGDPHNQYLFVWVENGLFGLLLLLAYIYTGVRQGLKNPPYGAIAASFLIAITASSLFNSHFKTYAEGYMLAFFLGALLTRPEGSEPSPA</sequence>
<feature type="transmembrane region" description="Helical" evidence="5">
    <location>
        <begin position="69"/>
        <end position="87"/>
    </location>
</feature>
<dbReference type="RefSeq" id="WP_256614581.1">
    <property type="nucleotide sequence ID" value="NZ_JANIBK010000025.1"/>
</dbReference>
<dbReference type="Pfam" id="PF04932">
    <property type="entry name" value="Wzy_C"/>
    <property type="match status" value="1"/>
</dbReference>
<protein>
    <submittedName>
        <fullName evidence="7">O-antigen ligase family protein</fullName>
    </submittedName>
</protein>
<organism evidence="7 8">
    <name type="scientific">Methylomonas rivi</name>
    <dbReference type="NCBI Taxonomy" id="2952226"/>
    <lineage>
        <taxon>Bacteria</taxon>
        <taxon>Pseudomonadati</taxon>
        <taxon>Pseudomonadota</taxon>
        <taxon>Gammaproteobacteria</taxon>
        <taxon>Methylococcales</taxon>
        <taxon>Methylococcaceae</taxon>
        <taxon>Methylomonas</taxon>
    </lineage>
</organism>
<evidence type="ECO:0000256" key="3">
    <source>
        <dbReference type="ARBA" id="ARBA00022989"/>
    </source>
</evidence>
<dbReference type="Proteomes" id="UP001524586">
    <property type="component" value="Unassembled WGS sequence"/>
</dbReference>
<dbReference type="EMBL" id="JANIBK010000025">
    <property type="protein sequence ID" value="MCQ8128206.1"/>
    <property type="molecule type" value="Genomic_DNA"/>
</dbReference>
<feature type="transmembrane region" description="Helical" evidence="5">
    <location>
        <begin position="333"/>
        <end position="352"/>
    </location>
</feature>
<evidence type="ECO:0000313" key="8">
    <source>
        <dbReference type="Proteomes" id="UP001524586"/>
    </source>
</evidence>
<proteinExistence type="predicted"/>
<feature type="transmembrane region" description="Helical" evidence="5">
    <location>
        <begin position="25"/>
        <end position="53"/>
    </location>
</feature>
<keyword evidence="8" id="KW-1185">Reference proteome</keyword>
<evidence type="ECO:0000313" key="7">
    <source>
        <dbReference type="EMBL" id="MCQ8128206.1"/>
    </source>
</evidence>
<dbReference type="InterPro" id="IPR007016">
    <property type="entry name" value="O-antigen_ligase-rel_domated"/>
</dbReference>
<evidence type="ECO:0000256" key="4">
    <source>
        <dbReference type="ARBA" id="ARBA00023136"/>
    </source>
</evidence>
<accession>A0ABT1U2Z5</accession>
<comment type="subcellular location">
    <subcellularLocation>
        <location evidence="1">Membrane</location>
        <topology evidence="1">Multi-pass membrane protein</topology>
    </subcellularLocation>
</comment>